<feature type="transmembrane region" description="Helical" evidence="1">
    <location>
        <begin position="262"/>
        <end position="283"/>
    </location>
</feature>
<keyword evidence="1" id="KW-0472">Membrane</keyword>
<dbReference type="GO" id="GO:0006508">
    <property type="term" value="P:proteolysis"/>
    <property type="evidence" value="ECO:0007669"/>
    <property type="project" value="UniProtKB-KW"/>
</dbReference>
<feature type="transmembrane region" description="Helical" evidence="1">
    <location>
        <begin position="122"/>
        <end position="143"/>
    </location>
</feature>
<accession>A0ABD8ATF1</accession>
<dbReference type="GO" id="GO:0004175">
    <property type="term" value="F:endopeptidase activity"/>
    <property type="evidence" value="ECO:0007669"/>
    <property type="project" value="UniProtKB-ARBA"/>
</dbReference>
<feature type="domain" description="CAAX prenyl protease 2/Lysostaphin resistance protein A-like" evidence="2">
    <location>
        <begin position="132"/>
        <end position="233"/>
    </location>
</feature>
<evidence type="ECO:0000313" key="3">
    <source>
        <dbReference type="EMBL" id="WWP20877.1"/>
    </source>
</evidence>
<dbReference type="RefSeq" id="WP_338707518.1">
    <property type="nucleotide sequence ID" value="NZ_CP145892.1"/>
</dbReference>
<dbReference type="EMBL" id="CP145892">
    <property type="protein sequence ID" value="WWP20877.1"/>
    <property type="molecule type" value="Genomic_DNA"/>
</dbReference>
<feature type="transmembrane region" description="Helical" evidence="1">
    <location>
        <begin position="163"/>
        <end position="186"/>
    </location>
</feature>
<evidence type="ECO:0000259" key="2">
    <source>
        <dbReference type="Pfam" id="PF02517"/>
    </source>
</evidence>
<keyword evidence="1" id="KW-1133">Transmembrane helix</keyword>
<organism evidence="3 4">
    <name type="scientific">Paenibacillus amylolyticus</name>
    <dbReference type="NCBI Taxonomy" id="1451"/>
    <lineage>
        <taxon>Bacteria</taxon>
        <taxon>Bacillati</taxon>
        <taxon>Bacillota</taxon>
        <taxon>Bacilli</taxon>
        <taxon>Bacillales</taxon>
        <taxon>Paenibacillaceae</taxon>
        <taxon>Paenibacillus</taxon>
    </lineage>
</organism>
<dbReference type="GO" id="GO:0080120">
    <property type="term" value="P:CAAX-box protein maturation"/>
    <property type="evidence" value="ECO:0007669"/>
    <property type="project" value="UniProtKB-ARBA"/>
</dbReference>
<evidence type="ECO:0000313" key="4">
    <source>
        <dbReference type="Proteomes" id="UP001364764"/>
    </source>
</evidence>
<keyword evidence="3" id="KW-0378">Hydrolase</keyword>
<dbReference type="EC" id="3.4.-.-" evidence="3"/>
<feature type="transmembrane region" description="Helical" evidence="1">
    <location>
        <begin position="49"/>
        <end position="70"/>
    </location>
</feature>
<feature type="transmembrane region" description="Helical" evidence="1">
    <location>
        <begin position="16"/>
        <end position="34"/>
    </location>
</feature>
<evidence type="ECO:0000256" key="1">
    <source>
        <dbReference type="SAM" id="Phobius"/>
    </source>
</evidence>
<gene>
    <name evidence="3" type="ORF">V6668_01215</name>
</gene>
<keyword evidence="1" id="KW-0812">Transmembrane</keyword>
<name>A0ABD8ATF1_PAEAM</name>
<feature type="transmembrane region" description="Helical" evidence="1">
    <location>
        <begin position="91"/>
        <end position="110"/>
    </location>
</feature>
<dbReference type="InterPro" id="IPR003675">
    <property type="entry name" value="Rce1/LyrA-like_dom"/>
</dbReference>
<dbReference type="GeneID" id="93474042"/>
<feature type="transmembrane region" description="Helical" evidence="1">
    <location>
        <begin position="198"/>
        <end position="216"/>
    </location>
</feature>
<dbReference type="Pfam" id="PF02517">
    <property type="entry name" value="Rce1-like"/>
    <property type="match status" value="1"/>
</dbReference>
<dbReference type="AlphaFoldDB" id="A0ABD8ATF1"/>
<dbReference type="Proteomes" id="UP001364764">
    <property type="component" value="Chromosome"/>
</dbReference>
<keyword evidence="3" id="KW-0645">Protease</keyword>
<proteinExistence type="predicted"/>
<protein>
    <submittedName>
        <fullName evidence="3">CPBP family glutamic-type intramembrane protease</fullName>
        <ecNumber evidence="3">3.4.-.-</ecNumber>
    </submittedName>
</protein>
<reference evidence="3 4" key="1">
    <citation type="submission" date="2024-02" db="EMBL/GenBank/DDBJ databases">
        <title>Complete sequences of two Paenibacillus sp. strains and one Lysinibacillus strain isolated from the environment on STAA medium highlight biotechnological potential.</title>
        <authorList>
            <person name="Attere S.A."/>
            <person name="Piche L.C."/>
            <person name="Intertaglia L."/>
            <person name="Lami R."/>
            <person name="Charette S.J."/>
            <person name="Vincent A.T."/>
        </authorList>
    </citation>
    <scope>NUCLEOTIDE SEQUENCE [LARGE SCALE GENOMIC DNA]</scope>
    <source>
        <strain evidence="3 4">Y5S-7</strain>
    </source>
</reference>
<feature type="transmembrane region" description="Helical" evidence="1">
    <location>
        <begin position="223"/>
        <end position="242"/>
    </location>
</feature>
<sequence>MSMSPEHVTKKRRSSGIAIIGMSWLTMTLGLFFATLEGEFVSTIGAADWMVHLTQAVVIISIVLPVLFVIRRHFHMKSALLPLTGKSIIHLLFGALFATSLAFIGLAIASMNNWITITEWHFSAEFLLAVALNSCIAFLYEALPEELSMRGMVYDGLRSRLRLPVFFAYVTQIILFLLVPMTVSLLQELVGIDAGNRITLDYMILLLTYGITLQLLRSLTGSLWASIGFHVAYLEVARFVVMPGDRPAFLNYTVQDNGLAEIFILYMMIIFVGGIILAVLNAWRWWRIHKS</sequence>